<feature type="signal peptide" evidence="1">
    <location>
        <begin position="1"/>
        <end position="40"/>
    </location>
</feature>
<dbReference type="Pfam" id="PF13229">
    <property type="entry name" value="Beta_helix"/>
    <property type="match status" value="1"/>
</dbReference>
<organism evidence="3 4">
    <name type="scientific">Qipengyuania soli</name>
    <dbReference type="NCBI Taxonomy" id="2782568"/>
    <lineage>
        <taxon>Bacteria</taxon>
        <taxon>Pseudomonadati</taxon>
        <taxon>Pseudomonadota</taxon>
        <taxon>Alphaproteobacteria</taxon>
        <taxon>Sphingomonadales</taxon>
        <taxon>Erythrobacteraceae</taxon>
        <taxon>Qipengyuania</taxon>
    </lineage>
</organism>
<proteinExistence type="predicted"/>
<dbReference type="InterPro" id="IPR011050">
    <property type="entry name" value="Pectin_lyase_fold/virulence"/>
</dbReference>
<dbReference type="SUPFAM" id="SSF51126">
    <property type="entry name" value="Pectin lyase-like"/>
    <property type="match status" value="1"/>
</dbReference>
<protein>
    <submittedName>
        <fullName evidence="3">Right-handed parallel beta-helix repeat-containing protein</fullName>
    </submittedName>
</protein>
<dbReference type="InterPro" id="IPR012334">
    <property type="entry name" value="Pectin_lyas_fold"/>
</dbReference>
<feature type="domain" description="Right handed beta helix" evidence="2">
    <location>
        <begin position="125"/>
        <end position="303"/>
    </location>
</feature>
<dbReference type="AlphaFoldDB" id="A0A7S8IV14"/>
<evidence type="ECO:0000313" key="3">
    <source>
        <dbReference type="EMBL" id="QPC99694.1"/>
    </source>
</evidence>
<name>A0A7S8IV14_9SPHN</name>
<dbReference type="SMART" id="SM00710">
    <property type="entry name" value="PbH1"/>
    <property type="match status" value="6"/>
</dbReference>
<evidence type="ECO:0000259" key="2">
    <source>
        <dbReference type="Pfam" id="PF13229"/>
    </source>
</evidence>
<dbReference type="KEGG" id="qso:IRL76_03790"/>
<feature type="chain" id="PRO_5032392393" evidence="1">
    <location>
        <begin position="41"/>
        <end position="376"/>
    </location>
</feature>
<dbReference type="PANTHER" id="PTHR36453">
    <property type="entry name" value="SECRETED PROTEIN-RELATED"/>
    <property type="match status" value="1"/>
</dbReference>
<gene>
    <name evidence="3" type="ORF">IRL76_03790</name>
</gene>
<dbReference type="Gene3D" id="2.160.20.10">
    <property type="entry name" value="Single-stranded right-handed beta-helix, Pectin lyase-like"/>
    <property type="match status" value="1"/>
</dbReference>
<keyword evidence="4" id="KW-1185">Reference proteome</keyword>
<evidence type="ECO:0000256" key="1">
    <source>
        <dbReference type="SAM" id="SignalP"/>
    </source>
</evidence>
<reference evidence="3 4" key="1">
    <citation type="submission" date="2020-11" db="EMBL/GenBank/DDBJ databases">
        <title>The genome sequence of Erythrobacter sp. 6D36.</title>
        <authorList>
            <person name="Liu Y."/>
        </authorList>
    </citation>
    <scope>NUCLEOTIDE SEQUENCE [LARGE SCALE GENOMIC DNA]</scope>
    <source>
        <strain evidence="3 4">6D36</strain>
    </source>
</reference>
<evidence type="ECO:0000313" key="4">
    <source>
        <dbReference type="Proteomes" id="UP000594459"/>
    </source>
</evidence>
<dbReference type="InterPro" id="IPR006626">
    <property type="entry name" value="PbH1"/>
</dbReference>
<dbReference type="PANTHER" id="PTHR36453:SF1">
    <property type="entry name" value="RIGHT HANDED BETA HELIX DOMAIN-CONTAINING PROTEIN"/>
    <property type="match status" value="1"/>
</dbReference>
<sequence length="376" mass="39969">MTKRVSPKPDASGKRWNGKPFASFALVALAALGSVNGAQAGQAETTIYVDANGSDSRSGMSPGEALRTPAMAMALAGRSGLPVTVVLSGQFRLADPIVIERGLRNVTLVSSADRPAVLTSGGAASAIVVKADRARISGLTISGFPQRGIFVTDARGVTIRENRILETRSNGWSQGAIHLTGNVAGAIVERNRVKGADYAGIQVDTNSNSDVSNIVIAGNRVEQTCRVIADCGAIYINDRGRSSRGTLIADNDVRDFGPPSAKGRGIYLDDWASYVTVRGNRIEGRGSYAFQIHGGHDNLVTNNMVFLSRGTKPFLYQQHVRSKSWTEMTGNRISGNEFNGEIIAAVVDLARIPDRGRPQLQDNRACTARGCALLNS</sequence>
<dbReference type="RefSeq" id="WP_200983327.1">
    <property type="nucleotide sequence ID" value="NZ_CP064654.1"/>
</dbReference>
<dbReference type="InterPro" id="IPR039448">
    <property type="entry name" value="Beta_helix"/>
</dbReference>
<keyword evidence="1" id="KW-0732">Signal</keyword>
<accession>A0A7S8IV14</accession>
<dbReference type="EMBL" id="CP064654">
    <property type="protein sequence ID" value="QPC99694.1"/>
    <property type="molecule type" value="Genomic_DNA"/>
</dbReference>
<dbReference type="Proteomes" id="UP000594459">
    <property type="component" value="Chromosome"/>
</dbReference>